<dbReference type="Proteomes" id="UP000553766">
    <property type="component" value="Unassembled WGS sequence"/>
</dbReference>
<dbReference type="Pfam" id="PF18312">
    <property type="entry name" value="ScsC_N"/>
    <property type="match status" value="1"/>
</dbReference>
<evidence type="ECO:0000256" key="2">
    <source>
        <dbReference type="ARBA" id="ARBA00023002"/>
    </source>
</evidence>
<name>A0A840WI12_9RHOB</name>
<dbReference type="Gene3D" id="3.40.30.10">
    <property type="entry name" value="Glutaredoxin"/>
    <property type="match status" value="1"/>
</dbReference>
<dbReference type="PANTHER" id="PTHR13887">
    <property type="entry name" value="GLUTATHIONE S-TRANSFERASE KAPPA"/>
    <property type="match status" value="1"/>
</dbReference>
<dbReference type="Pfam" id="PF01323">
    <property type="entry name" value="DSBA"/>
    <property type="match status" value="1"/>
</dbReference>
<proteinExistence type="predicted"/>
<organism evidence="6 7">
    <name type="scientific">Rubricella aquisinus</name>
    <dbReference type="NCBI Taxonomy" id="2028108"/>
    <lineage>
        <taxon>Bacteria</taxon>
        <taxon>Pseudomonadati</taxon>
        <taxon>Pseudomonadota</taxon>
        <taxon>Alphaproteobacteria</taxon>
        <taxon>Rhodobacterales</taxon>
        <taxon>Paracoccaceae</taxon>
        <taxon>Rubricella</taxon>
    </lineage>
</organism>
<accession>A0A840WI12</accession>
<dbReference type="PROSITE" id="PS51352">
    <property type="entry name" value="THIOREDOXIN_2"/>
    <property type="match status" value="1"/>
</dbReference>
<keyword evidence="6" id="KW-0413">Isomerase</keyword>
<evidence type="ECO:0000256" key="4">
    <source>
        <dbReference type="ARBA" id="ARBA00023284"/>
    </source>
</evidence>
<keyword evidence="1" id="KW-0732">Signal</keyword>
<dbReference type="InterPro" id="IPR036249">
    <property type="entry name" value="Thioredoxin-like_sf"/>
</dbReference>
<evidence type="ECO:0000256" key="3">
    <source>
        <dbReference type="ARBA" id="ARBA00023157"/>
    </source>
</evidence>
<dbReference type="GO" id="GO:0016491">
    <property type="term" value="F:oxidoreductase activity"/>
    <property type="evidence" value="ECO:0007669"/>
    <property type="project" value="UniProtKB-KW"/>
</dbReference>
<dbReference type="GO" id="GO:0016853">
    <property type="term" value="F:isomerase activity"/>
    <property type="evidence" value="ECO:0007669"/>
    <property type="project" value="UniProtKB-KW"/>
</dbReference>
<evidence type="ECO:0000313" key="7">
    <source>
        <dbReference type="Proteomes" id="UP000553766"/>
    </source>
</evidence>
<dbReference type="AlphaFoldDB" id="A0A840WI12"/>
<dbReference type="InterPro" id="IPR041205">
    <property type="entry name" value="ScsC_N"/>
</dbReference>
<evidence type="ECO:0000256" key="1">
    <source>
        <dbReference type="ARBA" id="ARBA00022729"/>
    </source>
</evidence>
<sequence>MSNTITGLVAIGILGVAALGAYSAQNLPAPATPDVPVVTQTAALPQPAVSAPITEDRQRLDAEFRRYLLQNPEIMVEVFDLLEARQRIAAEAAETDMVRAEARALYDDGFSYVGGNPDGAITIVEFVDYKCGFCKRAHPEMVQLVANNDDIRFIRKEFPILGAESVMASRAALSVLETAGPEVYDTFSDRVMRFGGPINEQVLTRIAEQSGADAQAMLDMMDSQTITDRITATRALGQRLDISGTPTFIFGETMVRGYIPLETMEETLARLRRIQQ</sequence>
<dbReference type="InterPro" id="IPR013766">
    <property type="entry name" value="Thioredoxin_domain"/>
</dbReference>
<dbReference type="RefSeq" id="WP_184008695.1">
    <property type="nucleotide sequence ID" value="NZ_JACIJS010000002.1"/>
</dbReference>
<keyword evidence="2" id="KW-0560">Oxidoreductase</keyword>
<feature type="domain" description="Thioredoxin" evidence="5">
    <location>
        <begin position="40"/>
        <end position="273"/>
    </location>
</feature>
<dbReference type="InterPro" id="IPR001853">
    <property type="entry name" value="DSBA-like_thioredoxin_dom"/>
</dbReference>
<gene>
    <name evidence="6" type="ORF">FHS89_000765</name>
</gene>
<keyword evidence="3" id="KW-1015">Disulfide bond</keyword>
<dbReference type="EMBL" id="JACIJS010000002">
    <property type="protein sequence ID" value="MBB5514759.1"/>
    <property type="molecule type" value="Genomic_DNA"/>
</dbReference>
<keyword evidence="4" id="KW-0676">Redox-active center</keyword>
<protein>
    <submittedName>
        <fullName evidence="6">Protein-disulfide isomerase</fullName>
    </submittedName>
</protein>
<dbReference type="SUPFAM" id="SSF52833">
    <property type="entry name" value="Thioredoxin-like"/>
    <property type="match status" value="1"/>
</dbReference>
<reference evidence="6 7" key="1">
    <citation type="submission" date="2020-08" db="EMBL/GenBank/DDBJ databases">
        <title>Genomic Encyclopedia of Type Strains, Phase IV (KMG-IV): sequencing the most valuable type-strain genomes for metagenomic binning, comparative biology and taxonomic classification.</title>
        <authorList>
            <person name="Goeker M."/>
        </authorList>
    </citation>
    <scope>NUCLEOTIDE SEQUENCE [LARGE SCALE GENOMIC DNA]</scope>
    <source>
        <strain evidence="6 7">DSM 103377</strain>
    </source>
</reference>
<keyword evidence="7" id="KW-1185">Reference proteome</keyword>
<dbReference type="CDD" id="cd03023">
    <property type="entry name" value="DsbA_Com1_like"/>
    <property type="match status" value="1"/>
</dbReference>
<dbReference type="PANTHER" id="PTHR13887:SF14">
    <property type="entry name" value="DISULFIDE BOND FORMATION PROTEIN D"/>
    <property type="match status" value="1"/>
</dbReference>
<evidence type="ECO:0000313" key="6">
    <source>
        <dbReference type="EMBL" id="MBB5514759.1"/>
    </source>
</evidence>
<comment type="caution">
    <text evidence="6">The sequence shown here is derived from an EMBL/GenBank/DDBJ whole genome shotgun (WGS) entry which is preliminary data.</text>
</comment>
<evidence type="ECO:0000259" key="5">
    <source>
        <dbReference type="PROSITE" id="PS51352"/>
    </source>
</evidence>